<evidence type="ECO:0000259" key="7">
    <source>
        <dbReference type="PROSITE" id="PS50188"/>
    </source>
</evidence>
<dbReference type="Pfam" id="PF00643">
    <property type="entry name" value="zf-B_box"/>
    <property type="match status" value="1"/>
</dbReference>
<dbReference type="InterPro" id="IPR043136">
    <property type="entry name" value="B30.2/SPRY_sf"/>
</dbReference>
<dbReference type="EMBL" id="MU563656">
    <property type="protein sequence ID" value="KAI5612685.1"/>
    <property type="molecule type" value="Genomic_DNA"/>
</dbReference>
<sequence>MDGNTAKPVDLSLTADSDVCTEKKRKATSFCEDHKNQHGVLEKRQKMMTATKSLKRSLCPRHGKLMELFCRKDEQCICNLCLTYKHNNHDVVLIKDEVPEKKIKLEKMQMQTTKLIQTREKQEQALKRAIHSFETSAVRAVKENDKSFTELIRSIDKKQRAVKELITAQEETVLKEVNALSERLEREISDLKSIDAKLQLRLSQADNDIGFLQSASIPHLPKSIQIPALAVHPSGPFQLITEDASNVIKQLRLLCQWRFMTISERVKNTGIISTPLPQTYQELLKYAFKITLDTNTVHDLLKLSNLNKELTAVEKPECRPSHRDRFERRVQVLCREGLRGAPHYWEVECGMKGSWVIIAVSYKGITRKGKKAPLFGRCKNSWALRNYGGIYEFWHDDKCLKTHKDSSLDCSRIGVYLDHGAGVLAFYNVSGNVFSRIFKVQTHFEEPVYAGFGLVGIGSRISLCDL</sequence>
<dbReference type="Proteomes" id="UP001205998">
    <property type="component" value="Unassembled WGS sequence"/>
</dbReference>
<dbReference type="PANTHER" id="PTHR25465">
    <property type="entry name" value="B-BOX DOMAIN CONTAINING"/>
    <property type="match status" value="1"/>
</dbReference>
<dbReference type="GO" id="GO:0008270">
    <property type="term" value="F:zinc ion binding"/>
    <property type="evidence" value="ECO:0007669"/>
    <property type="project" value="UniProtKB-KW"/>
</dbReference>
<keyword evidence="2 4" id="KW-0863">Zinc-finger</keyword>
<dbReference type="InterPro" id="IPR003879">
    <property type="entry name" value="Butyrophylin_SPRY"/>
</dbReference>
<evidence type="ECO:0000256" key="1">
    <source>
        <dbReference type="ARBA" id="ARBA00022723"/>
    </source>
</evidence>
<organism evidence="8 9">
    <name type="scientific">Silurus asotus</name>
    <name type="common">Amur catfish</name>
    <name type="synonym">Parasilurus asotus</name>
    <dbReference type="NCBI Taxonomy" id="30991"/>
    <lineage>
        <taxon>Eukaryota</taxon>
        <taxon>Metazoa</taxon>
        <taxon>Chordata</taxon>
        <taxon>Craniata</taxon>
        <taxon>Vertebrata</taxon>
        <taxon>Euteleostomi</taxon>
        <taxon>Actinopterygii</taxon>
        <taxon>Neopterygii</taxon>
        <taxon>Teleostei</taxon>
        <taxon>Ostariophysi</taxon>
        <taxon>Siluriformes</taxon>
        <taxon>Siluridae</taxon>
        <taxon>Silurus</taxon>
    </lineage>
</organism>
<dbReference type="Pfam" id="PF00622">
    <property type="entry name" value="SPRY"/>
    <property type="match status" value="1"/>
</dbReference>
<dbReference type="Gene3D" id="3.30.160.60">
    <property type="entry name" value="Classic Zinc Finger"/>
    <property type="match status" value="1"/>
</dbReference>
<reference evidence="8" key="1">
    <citation type="submission" date="2018-07" db="EMBL/GenBank/DDBJ databases">
        <title>Comparative genomics of catfishes provides insights into carnivory and benthic adaptation.</title>
        <authorList>
            <person name="Zhang Y."/>
            <person name="Wang D."/>
            <person name="Peng Z."/>
            <person name="Zheng S."/>
            <person name="Shao F."/>
            <person name="Tao W."/>
        </authorList>
    </citation>
    <scope>NUCLEOTIDE SEQUENCE</scope>
    <source>
        <strain evidence="8">Chongqing</strain>
    </source>
</reference>
<dbReference type="InterPro" id="IPR051051">
    <property type="entry name" value="E3_ubiq-ligase_TRIM/RNF"/>
</dbReference>
<feature type="coiled-coil region" evidence="5">
    <location>
        <begin position="167"/>
        <end position="194"/>
    </location>
</feature>
<feature type="domain" description="B30.2/SPRY" evidence="7">
    <location>
        <begin position="270"/>
        <end position="466"/>
    </location>
</feature>
<dbReference type="PANTHER" id="PTHR25465:SF5">
    <property type="entry name" value="E3 UBIQUITIN_ISG15 LIGASE TRIM25-RELATED"/>
    <property type="match status" value="1"/>
</dbReference>
<evidence type="ECO:0000313" key="8">
    <source>
        <dbReference type="EMBL" id="KAI5612685.1"/>
    </source>
</evidence>
<evidence type="ECO:0000259" key="6">
    <source>
        <dbReference type="PROSITE" id="PS50119"/>
    </source>
</evidence>
<dbReference type="InterPro" id="IPR058030">
    <property type="entry name" value="TRIM8/14/16/25/29/45/65_CC"/>
</dbReference>
<keyword evidence="3" id="KW-0862">Zinc</keyword>
<dbReference type="CDD" id="cd19769">
    <property type="entry name" value="Bbox2_TRIM16-like"/>
    <property type="match status" value="1"/>
</dbReference>
<evidence type="ECO:0000256" key="5">
    <source>
        <dbReference type="SAM" id="Coils"/>
    </source>
</evidence>
<dbReference type="AlphaFoldDB" id="A0AAD5FDE5"/>
<dbReference type="SMART" id="SM00336">
    <property type="entry name" value="BBOX"/>
    <property type="match status" value="1"/>
</dbReference>
<dbReference type="InterPro" id="IPR013320">
    <property type="entry name" value="ConA-like_dom_sf"/>
</dbReference>
<dbReference type="PROSITE" id="PS50188">
    <property type="entry name" value="B302_SPRY"/>
    <property type="match status" value="1"/>
</dbReference>
<protein>
    <submittedName>
        <fullName evidence="8">Tripartite motif-containing protein 16-like isoform X1</fullName>
    </submittedName>
</protein>
<dbReference type="PRINTS" id="PR01407">
    <property type="entry name" value="BUTYPHLNCDUF"/>
</dbReference>
<dbReference type="SMART" id="SM00589">
    <property type="entry name" value="PRY"/>
    <property type="match status" value="1"/>
</dbReference>
<evidence type="ECO:0000256" key="3">
    <source>
        <dbReference type="ARBA" id="ARBA00022833"/>
    </source>
</evidence>
<keyword evidence="1" id="KW-0479">Metal-binding</keyword>
<gene>
    <name evidence="8" type="ORF">C0J50_4417</name>
</gene>
<name>A0AAD5FDE5_SILAS</name>
<dbReference type="SUPFAM" id="SSF49899">
    <property type="entry name" value="Concanavalin A-like lectins/glucanases"/>
    <property type="match status" value="1"/>
</dbReference>
<dbReference type="InterPro" id="IPR000315">
    <property type="entry name" value="Znf_B-box"/>
</dbReference>
<dbReference type="GO" id="GO:0005737">
    <property type="term" value="C:cytoplasm"/>
    <property type="evidence" value="ECO:0007669"/>
    <property type="project" value="UniProtKB-ARBA"/>
</dbReference>
<keyword evidence="9" id="KW-1185">Reference proteome</keyword>
<comment type="caution">
    <text evidence="8">The sequence shown here is derived from an EMBL/GenBank/DDBJ whole genome shotgun (WGS) entry which is preliminary data.</text>
</comment>
<dbReference type="InterPro" id="IPR001870">
    <property type="entry name" value="B30.2/SPRY"/>
</dbReference>
<dbReference type="Pfam" id="PF25600">
    <property type="entry name" value="TRIM_CC"/>
    <property type="match status" value="1"/>
</dbReference>
<dbReference type="Pfam" id="PF13765">
    <property type="entry name" value="PRY"/>
    <property type="match status" value="1"/>
</dbReference>
<evidence type="ECO:0000256" key="4">
    <source>
        <dbReference type="PROSITE-ProRule" id="PRU00024"/>
    </source>
</evidence>
<dbReference type="SUPFAM" id="SSF57845">
    <property type="entry name" value="B-box zinc-binding domain"/>
    <property type="match status" value="1"/>
</dbReference>
<dbReference type="PROSITE" id="PS50119">
    <property type="entry name" value="ZF_BBOX"/>
    <property type="match status" value="1"/>
</dbReference>
<keyword evidence="5" id="KW-0175">Coiled coil</keyword>
<evidence type="ECO:0000256" key="2">
    <source>
        <dbReference type="ARBA" id="ARBA00022771"/>
    </source>
</evidence>
<accession>A0AAD5FDE5</accession>
<evidence type="ECO:0000313" key="9">
    <source>
        <dbReference type="Proteomes" id="UP001205998"/>
    </source>
</evidence>
<proteinExistence type="predicted"/>
<dbReference type="InterPro" id="IPR003877">
    <property type="entry name" value="SPRY_dom"/>
</dbReference>
<feature type="domain" description="B box-type" evidence="6">
    <location>
        <begin position="54"/>
        <end position="94"/>
    </location>
</feature>
<dbReference type="Gene3D" id="2.60.120.920">
    <property type="match status" value="1"/>
</dbReference>
<dbReference type="InterPro" id="IPR006574">
    <property type="entry name" value="PRY"/>
</dbReference>